<dbReference type="InterPro" id="IPR036772">
    <property type="entry name" value="SRCR-like_dom_sf"/>
</dbReference>
<dbReference type="PANTHER" id="PTHR48071">
    <property type="entry name" value="SRCR DOMAIN-CONTAINING PROTEIN"/>
    <property type="match status" value="1"/>
</dbReference>
<accession>A0ABP0NJ29</accession>
<dbReference type="InterPro" id="IPR035992">
    <property type="entry name" value="Ricin_B-like_lectins"/>
</dbReference>
<sequence length="1468" mass="160597">MMNASCMLLPDGGFPSCVRTEEKNLSGSVLAQLGHRCCDRVAQVEPIPFPCEVGAFDSPNCSEAFGCDFGATVQGGSTNNIFDAWQIYDTWEECQQRCCHDQDCFAVSYDTINKYCKKHSERQDHQLTTSDTDLYAPVVSREPSTDGFKPFRGRVEFQGIQVGAYPGHRSVTFCKERCAAEPMCNHIIWHETRGCFLRSQCIDDNSIRGDVWNADDQHWTFYKIQGRCADVWDWSDADRSRVLFPSDPYGSTVSTITNGYPHRRRQRYSRYSIGKLTRTAFSAVTVQARLLEELPRFRRLSSNDPCVDNCTSFCSQDTSDEIVEDCQSDCLWTNCGLVGNFTSTVTQTSTTTTTLPPPPVRLVQLSGDLFNVGDSLPSEGHVAGRVEVFYNGEWGTAPWRSNRHREAAAHAGVCSDGFDDVEATVVCNELGLTSAGPGAIWIDDIDCVGDESHLSLCAKADWGVSNCFHSEDAKATLAKPRVWCESTSTTVTTRSSGVFERTQTTTLATTSTTTAFPTVMVTPRSGFLRQDLTGRCLSPASCTEAAALTVQEGGRPWVGDPWVTEEDDVRNHGKRGLPGHVAGLRKGVGVVATKVLRERPDLVSGLRCEELRRVRWIWLRPEPVERQVLGPLVGTKLFRVDMERHEDSNSDGVVGWTECELEVSCNKKGMKFDPLNMDGAGANAELRIEKTEQPKGSAIMLFDNNAWSGPPTCAEAISMQKWSFVELDVTQASTKGLLRNAGTMKCMDPTDLDPTILELQSCITQMPTTDQLFQLSGGELRNLQNGLCVNVTDAEEGSDLLPDPTLYMTTCDGVSTSNLFALDSQSRLVVAGDRCVNSTSGDNGAGLVSVVCSSANETTNMTLSWEFVDTAIVAERCSQICQLPTDIWDIWMLYNNDLDCECGHLFRQDFRWNYVQEGILGSTELSGSSRFGLLSPPDISLFRLEHPVSVLSSLTPAFQPGFVEVNSNMSLGIFSPTLSIPKEIPESGDEPTTPFGFSYLSEAQQPYIDVISVNGNSDWVNYTVNMVEGDSVVIQIRNFDGLMDADVKVYLGLVVVPTVTLTETTVSFTAPLTTHGETEMKIMAGWKGWADYAPFLGTGMQQDTLMIQFDNLNEVTAITPDAGSMQGGAQVTITGRGFKLPGLSNSVVLYHHGGSLIGQMAGAARRGRVQREQRLSDQYLKLQERVDARVDARGVNGQTLDSSGNDLLFTYSRPLTPIVLEVLPEVPWISQEVTSRGYAVARNSSYLDTRFEIHSVDPPVGSEEGGSRVTVRGVGFGNKQLTPQLTIAALGTLGDVESWSDTEATELGEGNRTRGDLTEGDGKVVFVTRKLTLNVEKVGTTTTTTMGQNFTIRRLNVLPSEDCNHKAFRAYATPNITAISSISGNEGDMITFTVSMPSGYIDAVSNAVVSVHFGTHVCPHNVTAKTGDDLTARRVMTVVAGRSAGSLPVAVVRGRKKAERPLGRRGWG</sequence>
<dbReference type="CDD" id="cd00603">
    <property type="entry name" value="IPT_PCSR"/>
    <property type="match status" value="1"/>
</dbReference>
<evidence type="ECO:0000313" key="3">
    <source>
        <dbReference type="EMBL" id="CAK9063778.1"/>
    </source>
</evidence>
<gene>
    <name evidence="3" type="ORF">CCMP2556_LOCUS31316</name>
</gene>
<dbReference type="PANTHER" id="PTHR48071:SF18">
    <property type="entry name" value="DELETED IN MALIGNANT BRAIN TUMORS 1 PROTEIN-RELATED"/>
    <property type="match status" value="1"/>
</dbReference>
<dbReference type="PROSITE" id="PS50231">
    <property type="entry name" value="RICIN_B_LECTIN"/>
    <property type="match status" value="1"/>
</dbReference>
<name>A0ABP0NJ29_9DINO</name>
<reference evidence="3 4" key="1">
    <citation type="submission" date="2024-02" db="EMBL/GenBank/DDBJ databases">
        <authorList>
            <person name="Chen Y."/>
            <person name="Shah S."/>
            <person name="Dougan E. K."/>
            <person name="Thang M."/>
            <person name="Chan C."/>
        </authorList>
    </citation>
    <scope>NUCLEOTIDE SEQUENCE [LARGE SCALE GENOMIC DNA]</scope>
</reference>
<keyword evidence="4" id="KW-1185">Reference proteome</keyword>
<protein>
    <recommendedName>
        <fullName evidence="2">SRCR domain-containing protein</fullName>
    </recommendedName>
</protein>
<evidence type="ECO:0000259" key="2">
    <source>
        <dbReference type="PROSITE" id="PS50287"/>
    </source>
</evidence>
<dbReference type="InterPro" id="IPR001190">
    <property type="entry name" value="SRCR"/>
</dbReference>
<dbReference type="SUPFAM" id="SSF50370">
    <property type="entry name" value="Ricin B-like lectins"/>
    <property type="match status" value="1"/>
</dbReference>
<dbReference type="Proteomes" id="UP001642484">
    <property type="component" value="Unassembled WGS sequence"/>
</dbReference>
<evidence type="ECO:0000256" key="1">
    <source>
        <dbReference type="ARBA" id="ARBA00023157"/>
    </source>
</evidence>
<dbReference type="PROSITE" id="PS50287">
    <property type="entry name" value="SRCR_2"/>
    <property type="match status" value="1"/>
</dbReference>
<dbReference type="Pfam" id="PF00530">
    <property type="entry name" value="SRCR"/>
    <property type="match status" value="1"/>
</dbReference>
<proteinExistence type="predicted"/>
<evidence type="ECO:0000313" key="4">
    <source>
        <dbReference type="Proteomes" id="UP001642484"/>
    </source>
</evidence>
<dbReference type="Gene3D" id="3.10.250.10">
    <property type="entry name" value="SRCR-like domain"/>
    <property type="match status" value="1"/>
</dbReference>
<comment type="caution">
    <text evidence="3">The sequence shown here is derived from an EMBL/GenBank/DDBJ whole genome shotgun (WGS) entry which is preliminary data.</text>
</comment>
<dbReference type="CDD" id="cd00161">
    <property type="entry name" value="beta-trefoil_Ricin-like"/>
    <property type="match status" value="1"/>
</dbReference>
<dbReference type="EMBL" id="CAXAMN010021818">
    <property type="protein sequence ID" value="CAK9063778.1"/>
    <property type="molecule type" value="Genomic_DNA"/>
</dbReference>
<organism evidence="3 4">
    <name type="scientific">Durusdinium trenchii</name>
    <dbReference type="NCBI Taxonomy" id="1381693"/>
    <lineage>
        <taxon>Eukaryota</taxon>
        <taxon>Sar</taxon>
        <taxon>Alveolata</taxon>
        <taxon>Dinophyceae</taxon>
        <taxon>Suessiales</taxon>
        <taxon>Symbiodiniaceae</taxon>
        <taxon>Durusdinium</taxon>
    </lineage>
</organism>
<feature type="domain" description="SRCR" evidence="2">
    <location>
        <begin position="360"/>
        <end position="478"/>
    </location>
</feature>
<dbReference type="SUPFAM" id="SSF56487">
    <property type="entry name" value="SRCR-like"/>
    <property type="match status" value="1"/>
</dbReference>
<keyword evidence="1" id="KW-1015">Disulfide bond</keyword>
<dbReference type="SMART" id="SM00202">
    <property type="entry name" value="SR"/>
    <property type="match status" value="1"/>
</dbReference>